<dbReference type="Pfam" id="PF07974">
    <property type="entry name" value="EGF_2"/>
    <property type="match status" value="3"/>
</dbReference>
<dbReference type="PROSITE" id="PS50026">
    <property type="entry name" value="EGF_3"/>
    <property type="match status" value="2"/>
</dbReference>
<comment type="caution">
    <text evidence="6">The sequence shown here is derived from an EMBL/GenBank/DDBJ whole genome shotgun (WGS) entry which is preliminary data.</text>
</comment>
<evidence type="ECO:0000313" key="6">
    <source>
        <dbReference type="EMBL" id="DAZ99520.1"/>
    </source>
</evidence>
<keyword evidence="1" id="KW-0732">Signal</keyword>
<protein>
    <recommendedName>
        <fullName evidence="5">EGF-like domain-containing protein</fullName>
    </recommendedName>
</protein>
<dbReference type="InterPro" id="IPR013111">
    <property type="entry name" value="EGF_extracell"/>
</dbReference>
<reference evidence="6" key="2">
    <citation type="journal article" date="2023" name="Microbiol Resour">
        <title>Decontamination and Annotation of the Draft Genome Sequence of the Oomycete Lagenidium giganteum ARSEF 373.</title>
        <authorList>
            <person name="Morgan W.R."/>
            <person name="Tartar A."/>
        </authorList>
    </citation>
    <scope>NUCLEOTIDE SEQUENCE</scope>
    <source>
        <strain evidence="6">ARSEF 373</strain>
    </source>
</reference>
<dbReference type="EMBL" id="DAKRPA010000081">
    <property type="protein sequence ID" value="DAZ99520.1"/>
    <property type="molecule type" value="Genomic_DNA"/>
</dbReference>
<sequence length="1651" mass="179386">MAALRQTLRQLWHGSKSDKAKRQLPAVLLRDDKEKESLRKEERLADVMWRPEEEFPGRTKIDQSLLTFHREAQVLARIAKTSAKRILEPMRLALLGTCSLSVVGITSYEAHLLTDPACAASDALLFMYKYSAENFFASCIWETREPEIVARAVGFAPEDVLAVINPETKEGASLQLRLLGTYTMRSIVAGFMVITQLLSIVRESMLSAFAYQDHVYAGKEPPLDGIQERIIRLAGDGSDVTEVSMARYGAHILPVYESPAKFRHLVAHWSLNGRVPCVWRVAAGHYGYRHSWAQLAIDSTYMLRTTTGKYILCIEADATNLDRAHDLQKPNNDITLEDASQAYRMIERAAARKLQRPFRSLCVFLGDSRQLCDTGGTAFVTIRERIRLKKEVDVLIDAKAPLLLAILKWCERFVGKRKMVVLDATPLNYAPLELLLTRNGYTVLDPSKTNQGRHAGVPPEKNAEKTEPLPRLIYYPTTAATINAVHATLTEGIADPRHCCVLINSPFGLSHLQEIAELEGEHFHPICAAEIYDDYFRQVRIWTRMGHSPAVIQRELDLRFARVFNVQQEIAQLQRASTTMKKLPCLLGRERNLNGESHRGINFLEFCFPDRELPQKGCLLTAHVLAMRSRCALICVLVLGLLSVLAPDGYMGYDCLDRTCPRRKAWGVITGNNLAHEPRECAGRGICNRATGQCVCQLGFHGDGCQYTDCPDSCLAHGKCVSMNAYAQIDMVARELNNAPPYPYDQIWDNDMINGCTCDAGYYSPNCAQKTCPRGDDPLTTGQVDAVQLVQCQTTYQQQTIQLNFDQPMLQGTFLLSFGSQYTRPISFLAPAVLDTVATSMTTTLLKLQGMTSVTVTRQDSPNQITWQVTFPITNPSQNALSPRWKVIEVQQFFCAADAGVFSLSMGNETVSSIPYNVDATTFQSKLATLSFYGRIDVTFTGAATVCSSTGTYVTLAFKQLWSRLYFGDLPPMRFSSRDVKNLPSLLLNSLEGFIDSESKELIKGIDTCRVVEIQQFLCAATSGAFTLTFEDGSKVTSIQFDSSAANLRSLILSKVAFIVDLDVTYSTGLTACSDLGTTITLSFVVVRIVGAKADGDLAEVVSDATNGGSNGLNHISNRLIFPTALTEIQKGATCVALDQTYAANPGRQMQAPLVAGGGTFTLSFRGSTSAPIPARATPQHVKDILERMPTIQGVNVSYTGAQACQTPANVMSITFTQNFGSMPTMTADGSMLVPGSTVAVAGPGGGFVALSPIVSTKESDVCSNRGLCDETKLGRCYCYLGYTNSNGRGQIGNLLVNRGDCGAISRIPVACPGDLACSGHGVCSGSPSYRCTCAKGWRSGDCSERTCSMGLAWFDYPVGPNVAHSRMVECSGVGSCDRSTGLCKCPRPYTGTACELMSCGGSPSECSGNGRCLTLSILAPLVTVKGERAGYIYGDDPNNPVTWDRNKIRSCLCDPRFTGYDCSLYECPRGDDPYTSGDTIEKQLLQCVATSGTLVLSFRDAATPPLPYDVDAPTLQAALQALPTIGDVRVTYMGGTTACSTNNVLIIVELLTALGDLPPIRATNSVLRNSVSGNGLDGSGSVTVATGGTTLLGQTSVAGTREDAYCSNHGKCDFTSGTCVCDPQWSSSDGKGGPGTIGDCGYHHTPRKVD</sequence>
<feature type="disulfide bond" evidence="3">
    <location>
        <begin position="696"/>
        <end position="705"/>
    </location>
</feature>
<evidence type="ECO:0000256" key="2">
    <source>
        <dbReference type="ARBA" id="ARBA00023157"/>
    </source>
</evidence>
<feature type="domain" description="EGF-like" evidence="5">
    <location>
        <begin position="1308"/>
        <end position="1344"/>
    </location>
</feature>
<dbReference type="InterPro" id="IPR050969">
    <property type="entry name" value="Dev_Signal_Modulators"/>
</dbReference>
<feature type="disulfide bond" evidence="3">
    <location>
        <begin position="1334"/>
        <end position="1343"/>
    </location>
</feature>
<gene>
    <name evidence="6" type="ORF">N0F65_005392</name>
</gene>
<proteinExistence type="predicted"/>
<dbReference type="PROSITE" id="PS00022">
    <property type="entry name" value="EGF_1"/>
    <property type="match status" value="2"/>
</dbReference>
<evidence type="ECO:0000256" key="1">
    <source>
        <dbReference type="ARBA" id="ARBA00022729"/>
    </source>
</evidence>
<evidence type="ECO:0000313" key="7">
    <source>
        <dbReference type="Proteomes" id="UP001146120"/>
    </source>
</evidence>
<feature type="domain" description="EGF-like" evidence="5">
    <location>
        <begin position="672"/>
        <end position="706"/>
    </location>
</feature>
<dbReference type="Pfam" id="PF20524">
    <property type="entry name" value="DUF6739"/>
    <property type="match status" value="2"/>
</dbReference>
<dbReference type="PROSITE" id="PS01186">
    <property type="entry name" value="EGF_2"/>
    <property type="match status" value="3"/>
</dbReference>
<dbReference type="PANTHER" id="PTHR14949">
    <property type="entry name" value="EGF-LIKE-DOMAIN, MULTIPLE 7, 8"/>
    <property type="match status" value="1"/>
</dbReference>
<dbReference type="SMART" id="SM00181">
    <property type="entry name" value="EGF"/>
    <property type="match status" value="4"/>
</dbReference>
<dbReference type="Gene3D" id="2.170.300.10">
    <property type="entry name" value="Tie2 ligand-binding domain superfamily"/>
    <property type="match status" value="1"/>
</dbReference>
<keyword evidence="3" id="KW-0245">EGF-like domain</keyword>
<accession>A0AAV2YZL9</accession>
<reference evidence="6" key="1">
    <citation type="submission" date="2022-11" db="EMBL/GenBank/DDBJ databases">
        <authorList>
            <person name="Morgan W.R."/>
            <person name="Tartar A."/>
        </authorList>
    </citation>
    <scope>NUCLEOTIDE SEQUENCE</scope>
    <source>
        <strain evidence="6">ARSEF 373</strain>
    </source>
</reference>
<keyword evidence="2 3" id="KW-1015">Disulfide bond</keyword>
<organism evidence="6 7">
    <name type="scientific">Lagenidium giganteum</name>
    <dbReference type="NCBI Taxonomy" id="4803"/>
    <lineage>
        <taxon>Eukaryota</taxon>
        <taxon>Sar</taxon>
        <taxon>Stramenopiles</taxon>
        <taxon>Oomycota</taxon>
        <taxon>Peronosporomycetes</taxon>
        <taxon>Pythiales</taxon>
        <taxon>Pythiaceae</taxon>
    </lineage>
</organism>
<evidence type="ECO:0000259" key="5">
    <source>
        <dbReference type="PROSITE" id="PS50026"/>
    </source>
</evidence>
<evidence type="ECO:0000256" key="3">
    <source>
        <dbReference type="PROSITE-ProRule" id="PRU00076"/>
    </source>
</evidence>
<keyword evidence="7" id="KW-1185">Reference proteome</keyword>
<feature type="region of interest" description="Disordered" evidence="4">
    <location>
        <begin position="1627"/>
        <end position="1651"/>
    </location>
</feature>
<comment type="caution">
    <text evidence="3">Lacks conserved residue(s) required for the propagation of feature annotation.</text>
</comment>
<dbReference type="InterPro" id="IPR046627">
    <property type="entry name" value="DUF6739"/>
</dbReference>
<dbReference type="Proteomes" id="UP001146120">
    <property type="component" value="Unassembled WGS sequence"/>
</dbReference>
<evidence type="ECO:0000256" key="4">
    <source>
        <dbReference type="SAM" id="MobiDB-lite"/>
    </source>
</evidence>
<dbReference type="PANTHER" id="PTHR14949:SF56">
    <property type="entry name" value="EGF-LIKE-DOMAIN, MULTIPLE 7"/>
    <property type="match status" value="1"/>
</dbReference>
<dbReference type="InterPro" id="IPR000742">
    <property type="entry name" value="EGF"/>
</dbReference>
<dbReference type="Gene3D" id="2.10.25.10">
    <property type="entry name" value="Laminin"/>
    <property type="match status" value="2"/>
</dbReference>
<name>A0AAV2YZL9_9STRA</name>